<gene>
    <name evidence="3" type="ORF">BN11_4280004</name>
</gene>
<dbReference type="SUPFAM" id="SSF143120">
    <property type="entry name" value="YefM-like"/>
    <property type="match status" value="1"/>
</dbReference>
<evidence type="ECO:0000256" key="2">
    <source>
        <dbReference type="RuleBase" id="RU362080"/>
    </source>
</evidence>
<dbReference type="InterPro" id="IPR006442">
    <property type="entry name" value="Antitoxin_Phd/YefM"/>
</dbReference>
<reference evidence="3 4" key="1">
    <citation type="journal article" date="2013" name="ISME J.">
        <title>A metabolic model for members of the genus Tetrasphaera involved in enhanced biological phosphorus removal.</title>
        <authorList>
            <person name="Kristiansen R."/>
            <person name="Nguyen H.T.T."/>
            <person name="Saunders A.M."/>
            <person name="Nielsen J.L."/>
            <person name="Wimmer R."/>
            <person name="Le V.Q."/>
            <person name="McIlroy S.J."/>
            <person name="Petrovski S."/>
            <person name="Seviour R.J."/>
            <person name="Calteau A."/>
            <person name="Nielsen K.L."/>
            <person name="Nielsen P.H."/>
        </authorList>
    </citation>
    <scope>NUCLEOTIDE SEQUENCE [LARGE SCALE GENOMIC DNA]</scope>
    <source>
        <strain evidence="3 4">Ben110</strain>
    </source>
</reference>
<dbReference type="AlphaFoldDB" id="W6JXN4"/>
<dbReference type="Gene3D" id="3.40.1620.10">
    <property type="entry name" value="YefM-like domain"/>
    <property type="match status" value="1"/>
</dbReference>
<sequence>MPKPAMHAHVVEQSRFVALRVSIRYSDLVREMTASEASRNFSAVLDAAEEGETIVVTRAGRRVATIAPAPTVNAPELRAVFSRWQGDPAFDDSLEARIEAARSSVLADLDNDPWLD</sequence>
<protein>
    <recommendedName>
        <fullName evidence="2">Antitoxin</fullName>
    </recommendedName>
</protein>
<accession>W6JXN4</accession>
<evidence type="ECO:0000313" key="3">
    <source>
        <dbReference type="EMBL" id="CCH74328.1"/>
    </source>
</evidence>
<organism evidence="3 4">
    <name type="scientific">Nostocoides australiense Ben110</name>
    <dbReference type="NCBI Taxonomy" id="1193182"/>
    <lineage>
        <taxon>Bacteria</taxon>
        <taxon>Bacillati</taxon>
        <taxon>Actinomycetota</taxon>
        <taxon>Actinomycetes</taxon>
        <taxon>Micrococcales</taxon>
        <taxon>Intrasporangiaceae</taxon>
        <taxon>Nostocoides</taxon>
    </lineage>
</organism>
<dbReference type="InterPro" id="IPR036165">
    <property type="entry name" value="YefM-like_sf"/>
</dbReference>
<dbReference type="Proteomes" id="UP000035763">
    <property type="component" value="Unassembled WGS sequence"/>
</dbReference>
<name>W6JXN4_9MICO</name>
<evidence type="ECO:0000256" key="1">
    <source>
        <dbReference type="ARBA" id="ARBA00009981"/>
    </source>
</evidence>
<proteinExistence type="inferred from homology"/>
<comment type="similarity">
    <text evidence="1 2">Belongs to the phD/YefM antitoxin family.</text>
</comment>
<dbReference type="Pfam" id="PF02604">
    <property type="entry name" value="PhdYeFM_antitox"/>
    <property type="match status" value="1"/>
</dbReference>
<dbReference type="STRING" id="1193182.BN11_4280004"/>
<evidence type="ECO:0000313" key="4">
    <source>
        <dbReference type="Proteomes" id="UP000035763"/>
    </source>
</evidence>
<keyword evidence="4" id="KW-1185">Reference proteome</keyword>
<dbReference type="EMBL" id="CAJA01000366">
    <property type="protein sequence ID" value="CCH74328.1"/>
    <property type="molecule type" value="Genomic_DNA"/>
</dbReference>
<dbReference type="NCBIfam" id="TIGR01552">
    <property type="entry name" value="phd_fam"/>
    <property type="match status" value="1"/>
</dbReference>
<comment type="function">
    <text evidence="2">Antitoxin component of a type II toxin-antitoxin (TA) system.</text>
</comment>
<comment type="caution">
    <text evidence="3">The sequence shown here is derived from an EMBL/GenBank/DDBJ whole genome shotgun (WGS) entry which is preliminary data.</text>
</comment>